<keyword evidence="5" id="KW-1185">Reference proteome</keyword>
<sequence length="300" mass="32994">MKVAVTGGTGYVGKLLVQALLNRGNEVWVVSRFENKQNKKTKLHFVTWSQLAESPSLLEGVNAIVNLAGESINRRWTKEGKSAILQSRLNAARSIAKVVQALSRKPSVVVNASGISIYGTDGSVVSDEWSPAVTTDFLSSVVEKWEAAANRIEVNRLVKLRIGLVLGMQGGAFPKMLLPYKLMAGGRIGNGKQWIPWIHEDDMIRLILFCLDNPEVKGAVNACAPEPVTNDQFGRAIGKAMGRPHWFPVPGFLLKTLLGELSFLLLEGSRAVPRKSLELGFEFRYPTVQETMSQLLGRKK</sequence>
<dbReference type="Proteomes" id="UP000249260">
    <property type="component" value="Unassembled WGS sequence"/>
</dbReference>
<dbReference type="Pfam" id="PF08338">
    <property type="entry name" value="DUF1731"/>
    <property type="match status" value="1"/>
</dbReference>
<dbReference type="InterPro" id="IPR036291">
    <property type="entry name" value="NAD(P)-bd_dom_sf"/>
</dbReference>
<dbReference type="SUPFAM" id="SSF51735">
    <property type="entry name" value="NAD(P)-binding Rossmann-fold domains"/>
    <property type="match status" value="1"/>
</dbReference>
<organism evidence="4 5">
    <name type="scientific">Paenibacillus montanisoli</name>
    <dbReference type="NCBI Taxonomy" id="2081970"/>
    <lineage>
        <taxon>Bacteria</taxon>
        <taxon>Bacillati</taxon>
        <taxon>Bacillota</taxon>
        <taxon>Bacilli</taxon>
        <taxon>Bacillales</taxon>
        <taxon>Paenibacillaceae</taxon>
        <taxon>Paenibacillus</taxon>
    </lineage>
</organism>
<evidence type="ECO:0000256" key="1">
    <source>
        <dbReference type="ARBA" id="ARBA00009353"/>
    </source>
</evidence>
<name>A0A328U354_9BACL</name>
<dbReference type="InterPro" id="IPR001509">
    <property type="entry name" value="Epimerase_deHydtase"/>
</dbReference>
<dbReference type="PANTHER" id="PTHR11092:SF0">
    <property type="entry name" value="EPIMERASE FAMILY PROTEIN SDR39U1"/>
    <property type="match status" value="1"/>
</dbReference>
<dbReference type="NCBIfam" id="TIGR01777">
    <property type="entry name" value="yfcH"/>
    <property type="match status" value="1"/>
</dbReference>
<comment type="similarity">
    <text evidence="1">Belongs to the NAD(P)-dependent epimerase/dehydratase family. SDR39U1 subfamily.</text>
</comment>
<accession>A0A328U354</accession>
<evidence type="ECO:0000259" key="3">
    <source>
        <dbReference type="Pfam" id="PF08338"/>
    </source>
</evidence>
<dbReference type="PANTHER" id="PTHR11092">
    <property type="entry name" value="SUGAR NUCLEOTIDE EPIMERASE RELATED"/>
    <property type="match status" value="1"/>
</dbReference>
<protein>
    <submittedName>
        <fullName evidence="4">TIGR01777 family protein</fullName>
    </submittedName>
</protein>
<feature type="domain" description="NAD-dependent epimerase/dehydratase" evidence="2">
    <location>
        <begin position="3"/>
        <end position="217"/>
    </location>
</feature>
<evidence type="ECO:0000259" key="2">
    <source>
        <dbReference type="Pfam" id="PF01370"/>
    </source>
</evidence>
<comment type="caution">
    <text evidence="4">The sequence shown here is derived from an EMBL/GenBank/DDBJ whole genome shotgun (WGS) entry which is preliminary data.</text>
</comment>
<reference evidence="4 5" key="1">
    <citation type="submission" date="2018-06" db="EMBL/GenBank/DDBJ databases">
        <title>Paenibacillus montanisoli sp. nov., isolated from mountain area soil.</title>
        <authorList>
            <person name="Wu M."/>
        </authorList>
    </citation>
    <scope>NUCLEOTIDE SEQUENCE [LARGE SCALE GENOMIC DNA]</scope>
    <source>
        <strain evidence="4 5">RA17</strain>
    </source>
</reference>
<dbReference type="InterPro" id="IPR013549">
    <property type="entry name" value="DUF1731"/>
</dbReference>
<feature type="domain" description="DUF1731" evidence="3">
    <location>
        <begin position="249"/>
        <end position="294"/>
    </location>
</feature>
<proteinExistence type="inferred from homology"/>
<evidence type="ECO:0000313" key="5">
    <source>
        <dbReference type="Proteomes" id="UP000249260"/>
    </source>
</evidence>
<dbReference type="OrthoDB" id="9801773at2"/>
<dbReference type="RefSeq" id="WP_112880088.1">
    <property type="nucleotide sequence ID" value="NZ_QLUW01000001.1"/>
</dbReference>
<dbReference type="Gene3D" id="3.40.50.720">
    <property type="entry name" value="NAD(P)-binding Rossmann-like Domain"/>
    <property type="match status" value="1"/>
</dbReference>
<evidence type="ECO:0000313" key="4">
    <source>
        <dbReference type="EMBL" id="RAP77069.1"/>
    </source>
</evidence>
<gene>
    <name evidence="4" type="ORF">DL346_00755</name>
</gene>
<dbReference type="Pfam" id="PF01370">
    <property type="entry name" value="Epimerase"/>
    <property type="match status" value="1"/>
</dbReference>
<dbReference type="InterPro" id="IPR010099">
    <property type="entry name" value="SDR39U1"/>
</dbReference>
<dbReference type="AlphaFoldDB" id="A0A328U354"/>
<dbReference type="EMBL" id="QLUW01000001">
    <property type="protein sequence ID" value="RAP77069.1"/>
    <property type="molecule type" value="Genomic_DNA"/>
</dbReference>